<dbReference type="AlphaFoldDB" id="A0A9D2S6X2"/>
<dbReference type="PROSITE" id="PS50928">
    <property type="entry name" value="ABC_TM1"/>
    <property type="match status" value="1"/>
</dbReference>
<keyword evidence="5 7" id="KW-1133">Transmembrane helix</keyword>
<evidence type="ECO:0000256" key="5">
    <source>
        <dbReference type="ARBA" id="ARBA00022989"/>
    </source>
</evidence>
<sequence>MSKKQAASKALLPKEPLAARIKKDLRNNYLLYLLMVPGFLLLVLFKIGPVGAMAIAFEDYSPALGVFGSKFVGFDQFIRIFNDPYIWKITGNTIILAFLSVVVVFPIPIIFALFLNEIKVKWIRSTVQSLSFLPYFISAAVMVSILYTLLSPSSGLVNAIIVRLGGEPVNFMAQAGWFRPLYVLLEIWQTFGYSAIIYIAAMMNIDPTLYEAAEIDGATRWTKIWRVTLPCLMPSIITMLIISVGNIFTVNLDRILLMYNTGTYETADVLQTYVYRIAFQSTGFPDYSYGTAVNLVKSIIAFILVMAVNKIADKVADSRFF</sequence>
<protein>
    <submittedName>
        <fullName evidence="9">ABC transporter permease subunit</fullName>
    </submittedName>
</protein>
<proteinExistence type="inferred from homology"/>
<dbReference type="GO" id="GO:0005886">
    <property type="term" value="C:plasma membrane"/>
    <property type="evidence" value="ECO:0007669"/>
    <property type="project" value="UniProtKB-SubCell"/>
</dbReference>
<dbReference type="GO" id="GO:0055085">
    <property type="term" value="P:transmembrane transport"/>
    <property type="evidence" value="ECO:0007669"/>
    <property type="project" value="InterPro"/>
</dbReference>
<dbReference type="CDD" id="cd06261">
    <property type="entry name" value="TM_PBP2"/>
    <property type="match status" value="1"/>
</dbReference>
<keyword evidence="6 7" id="KW-0472">Membrane</keyword>
<evidence type="ECO:0000256" key="7">
    <source>
        <dbReference type="RuleBase" id="RU363032"/>
    </source>
</evidence>
<comment type="caution">
    <text evidence="9">The sequence shown here is derived from an EMBL/GenBank/DDBJ whole genome shotgun (WGS) entry which is preliminary data.</text>
</comment>
<feature type="transmembrane region" description="Helical" evidence="7">
    <location>
        <begin position="181"/>
        <end position="203"/>
    </location>
</feature>
<dbReference type="InterPro" id="IPR000515">
    <property type="entry name" value="MetI-like"/>
</dbReference>
<reference evidence="9" key="1">
    <citation type="journal article" date="2021" name="PeerJ">
        <title>Extensive microbial diversity within the chicken gut microbiome revealed by metagenomics and culture.</title>
        <authorList>
            <person name="Gilroy R."/>
            <person name="Ravi A."/>
            <person name="Getino M."/>
            <person name="Pursley I."/>
            <person name="Horton D.L."/>
            <person name="Alikhan N.F."/>
            <person name="Baker D."/>
            <person name="Gharbi K."/>
            <person name="Hall N."/>
            <person name="Watson M."/>
            <person name="Adriaenssens E.M."/>
            <person name="Foster-Nyarko E."/>
            <person name="Jarju S."/>
            <person name="Secka A."/>
            <person name="Antonio M."/>
            <person name="Oren A."/>
            <person name="Chaudhuri R.R."/>
            <person name="La Ragione R."/>
            <person name="Hildebrand F."/>
            <person name="Pallen M.J."/>
        </authorList>
    </citation>
    <scope>NUCLEOTIDE SEQUENCE</scope>
    <source>
        <strain evidence="9">ChiHjej9B8-13557</strain>
    </source>
</reference>
<dbReference type="InterPro" id="IPR035906">
    <property type="entry name" value="MetI-like_sf"/>
</dbReference>
<comment type="subcellular location">
    <subcellularLocation>
        <location evidence="1 7">Cell membrane</location>
        <topology evidence="1 7">Multi-pass membrane protein</topology>
    </subcellularLocation>
</comment>
<feature type="transmembrane region" description="Helical" evidence="7">
    <location>
        <begin position="135"/>
        <end position="161"/>
    </location>
</feature>
<dbReference type="SUPFAM" id="SSF161098">
    <property type="entry name" value="MetI-like"/>
    <property type="match status" value="1"/>
</dbReference>
<evidence type="ECO:0000256" key="3">
    <source>
        <dbReference type="ARBA" id="ARBA00022475"/>
    </source>
</evidence>
<comment type="similarity">
    <text evidence="7">Belongs to the binding-protein-dependent transport system permease family.</text>
</comment>
<feature type="domain" description="ABC transmembrane type-1" evidence="8">
    <location>
        <begin position="90"/>
        <end position="308"/>
    </location>
</feature>
<reference evidence="9" key="2">
    <citation type="submission" date="2021-04" db="EMBL/GenBank/DDBJ databases">
        <authorList>
            <person name="Gilroy R."/>
        </authorList>
    </citation>
    <scope>NUCLEOTIDE SEQUENCE</scope>
    <source>
        <strain evidence="9">ChiHjej9B8-13557</strain>
    </source>
</reference>
<evidence type="ECO:0000313" key="10">
    <source>
        <dbReference type="Proteomes" id="UP000824211"/>
    </source>
</evidence>
<evidence type="ECO:0000256" key="4">
    <source>
        <dbReference type="ARBA" id="ARBA00022692"/>
    </source>
</evidence>
<feature type="transmembrane region" description="Helical" evidence="7">
    <location>
        <begin position="224"/>
        <end position="248"/>
    </location>
</feature>
<evidence type="ECO:0000259" key="8">
    <source>
        <dbReference type="PROSITE" id="PS50928"/>
    </source>
</evidence>
<dbReference type="PANTHER" id="PTHR43227:SF11">
    <property type="entry name" value="BLL4140 PROTEIN"/>
    <property type="match status" value="1"/>
</dbReference>
<dbReference type="InterPro" id="IPR050809">
    <property type="entry name" value="UgpAE/MalFG_permease"/>
</dbReference>
<dbReference type="EMBL" id="DWXX01000078">
    <property type="protein sequence ID" value="HJB58872.1"/>
    <property type="molecule type" value="Genomic_DNA"/>
</dbReference>
<evidence type="ECO:0000256" key="2">
    <source>
        <dbReference type="ARBA" id="ARBA00022448"/>
    </source>
</evidence>
<accession>A0A9D2S6X2</accession>
<keyword evidence="2 7" id="KW-0813">Transport</keyword>
<dbReference type="Proteomes" id="UP000824211">
    <property type="component" value="Unassembled WGS sequence"/>
</dbReference>
<feature type="transmembrane region" description="Helical" evidence="7">
    <location>
        <begin position="289"/>
        <end position="309"/>
    </location>
</feature>
<evidence type="ECO:0000313" key="9">
    <source>
        <dbReference type="EMBL" id="HJB58872.1"/>
    </source>
</evidence>
<evidence type="ECO:0000256" key="6">
    <source>
        <dbReference type="ARBA" id="ARBA00023136"/>
    </source>
</evidence>
<keyword evidence="3" id="KW-1003">Cell membrane</keyword>
<organism evidence="9 10">
    <name type="scientific">Candidatus Faecalibacterium faecipullorum</name>
    <dbReference type="NCBI Taxonomy" id="2838578"/>
    <lineage>
        <taxon>Bacteria</taxon>
        <taxon>Bacillati</taxon>
        <taxon>Bacillota</taxon>
        <taxon>Clostridia</taxon>
        <taxon>Eubacteriales</taxon>
        <taxon>Oscillospiraceae</taxon>
        <taxon>Faecalibacterium</taxon>
    </lineage>
</organism>
<dbReference type="PANTHER" id="PTHR43227">
    <property type="entry name" value="BLL4140 PROTEIN"/>
    <property type="match status" value="1"/>
</dbReference>
<feature type="transmembrane region" description="Helical" evidence="7">
    <location>
        <begin position="29"/>
        <end position="57"/>
    </location>
</feature>
<dbReference type="Gene3D" id="1.10.3720.10">
    <property type="entry name" value="MetI-like"/>
    <property type="match status" value="1"/>
</dbReference>
<evidence type="ECO:0000256" key="1">
    <source>
        <dbReference type="ARBA" id="ARBA00004651"/>
    </source>
</evidence>
<name>A0A9D2S6X2_9FIRM</name>
<keyword evidence="4 7" id="KW-0812">Transmembrane</keyword>
<dbReference type="Pfam" id="PF00528">
    <property type="entry name" value="BPD_transp_1"/>
    <property type="match status" value="1"/>
</dbReference>
<gene>
    <name evidence="9" type="ORF">H9771_04315</name>
</gene>
<feature type="transmembrane region" description="Helical" evidence="7">
    <location>
        <begin position="94"/>
        <end position="115"/>
    </location>
</feature>